<sequence>MTLTRRVRPVDVTDHPEHRSIPMDRMEVREDSDDNVLVLEGYASTFEQYEMYGGPQNGYGWIEQLDRRAFDKTLREKPDLHLLVNHAGTPLARTKSGTLDLSVDDKGLKVVARLDKRDPDVQSLAVKMERGDMDEMSFAFRVKAQKWEATDEFPEDDQALRTITEVSLHKGDVSVVNFGANPTTSVGLRSLPEALRFLAEADEEELAEVRSDEDLVKRAIEKLGGKGSVHIEHIHVADGKAGEAREEPEESAAEEREESEEVLVGIRFEGRDRCSVFHRAKRSGDDCYEVIVSKLDISREVETYTEAERWFRETDPEGMRKVDFLQREADLRFKKEQAAKALADIVAAEESSEEDLRAATEAYTAACVAFDEIGAKREDAAEAEESDDAEGGISLREALAEMGVDPEADELTVAEVEALLGNE</sequence>
<keyword evidence="5" id="KW-1273">Viral capsid maturation</keyword>
<dbReference type="InterPro" id="IPR006433">
    <property type="entry name" value="Prohead_protease"/>
</dbReference>
<dbReference type="Proteomes" id="UP000240916">
    <property type="component" value="Segment"/>
</dbReference>
<dbReference type="GO" id="GO:0006508">
    <property type="term" value="P:proteolysis"/>
    <property type="evidence" value="ECO:0007669"/>
    <property type="project" value="UniProtKB-KW"/>
</dbReference>
<evidence type="ECO:0000313" key="9">
    <source>
        <dbReference type="Proteomes" id="UP000240916"/>
    </source>
</evidence>
<reference evidence="8 9" key="1">
    <citation type="submission" date="2017-09" db="EMBL/GenBank/DDBJ databases">
        <authorList>
            <person name="Pradhan P."/>
            <person name="Aluri L.S."/>
            <person name="Anandarajan D."/>
            <person name="Beiriger J.C."/>
            <person name="Bethamcharla R."/>
            <person name="Betini N."/>
            <person name="Bhatt S.D."/>
            <person name="Chengalvala S."/>
            <person name="Cox N.E."/>
            <person name="Delvadia B.P."/>
            <person name="Desai A.S."/>
            <person name="Devaney A.M."/>
            <person name="Doyle B.K."/>
            <person name="Edgerton A.O."/>
            <person name="Erlich M.C."/>
            <person name="Fitzpatrick K.C."/>
            <person name="Gajjar E.A."/>
            <person name="Ganguly A."/>
            <person name="Gill R.S."/>
            <person name="Goldman M.G."/>
            <person name="Good P.M."/>
            <person name="Gupta N."/>
            <person name="Haddad L.M."/>
            <person name="Han E.J."/>
            <person name="Jain S."/>
            <person name="Jiang A."/>
            <person name="Jurgielewicz A.D."/>
            <person name="Kainth D.K."/>
            <person name="Karam J.M."/>
            <person name="Kodavatiganti M."/>
            <person name="Kriete S.J."/>
            <person name="MacDonald C.E."/>
            <person name="Maret J.P."/>
            <person name="Mathew A.E."/>
            <person name="Nako S."/>
            <person name="Natrajan M."/>
            <person name="Nishu N.M."/>
            <person name="Parikh A."/>
            <person name="Patel N."/>
            <person name="Patel P.D."/>
            <person name="Patel S."/>
            <person name="Patra K."/>
            <person name="Pumpuckdee D."/>
            <person name="Rai K."/>
            <person name="Ramanathan A."/>
            <person name="Sarkar A."/>
            <person name="Schaffer B.L."/>
            <person name="Shah P."/>
            <person name="Tata R.K."/>
            <person name="Tawfik A.H."/>
            <person name="Thuremella B.T."/>
            <person name="Toma J."/>
            <person name="Tran T.L."/>
            <person name="Veera S."/>
            <person name="Vemulapalli V.K."/>
            <person name="Vidas T.V."/>
            <person name="Vieira K.S."/>
            <person name="Vijayakumar G."/>
            <person name="Walor T.A."/>
            <person name="White C.R."/>
            <person name="Wong B.M."/>
            <person name="Zhao Sl."/>
            <person name="McDonald M.T."/>
            <person name="Dalia R."/>
            <person name="Little J.L."/>
            <person name="Gurney S.M.R."/>
            <person name="Bollivar D.W."/>
            <person name="Garlena R.A."/>
            <person name="Russell D.A."/>
            <person name="Pope W.H."/>
            <person name="Jacobs-Sera D."/>
            <person name="Hendrix R.W."/>
            <person name="Hatfull G.F."/>
        </authorList>
    </citation>
    <scope>NUCLEOTIDE SEQUENCE [LARGE SCALE GENOMIC DNA]</scope>
</reference>
<evidence type="ECO:0000256" key="6">
    <source>
        <dbReference type="SAM" id="MobiDB-lite"/>
    </source>
</evidence>
<evidence type="ECO:0000259" key="7">
    <source>
        <dbReference type="Pfam" id="PF04586"/>
    </source>
</evidence>
<dbReference type="EMBL" id="MF919534">
    <property type="protein sequence ID" value="ATS92856.1"/>
    <property type="molecule type" value="Genomic_DNA"/>
</dbReference>
<evidence type="ECO:0000256" key="4">
    <source>
        <dbReference type="ARBA" id="ARBA00022950"/>
    </source>
</evidence>
<dbReference type="GO" id="GO:0008233">
    <property type="term" value="F:peptidase activity"/>
    <property type="evidence" value="ECO:0007669"/>
    <property type="project" value="UniProtKB-KW"/>
</dbReference>
<dbReference type="NCBIfam" id="TIGR01543">
    <property type="entry name" value="proheadase_HK97"/>
    <property type="match status" value="1"/>
</dbReference>
<evidence type="ECO:0000256" key="3">
    <source>
        <dbReference type="ARBA" id="ARBA00022801"/>
    </source>
</evidence>
<feature type="region of interest" description="Disordered" evidence="6">
    <location>
        <begin position="238"/>
        <end position="258"/>
    </location>
</feature>
<protein>
    <submittedName>
        <fullName evidence="8">Capsid maturation protease</fullName>
    </submittedName>
</protein>
<evidence type="ECO:0000256" key="1">
    <source>
        <dbReference type="ARBA" id="ARBA00022612"/>
    </source>
</evidence>
<name>A0A2D2W3T7_9CAUD</name>
<dbReference type="GO" id="GO:0046797">
    <property type="term" value="P:viral procapsid maturation"/>
    <property type="evidence" value="ECO:0007669"/>
    <property type="project" value="UniProtKB-KW"/>
</dbReference>
<dbReference type="Pfam" id="PF04586">
    <property type="entry name" value="Peptidase_S78"/>
    <property type="match status" value="1"/>
</dbReference>
<gene>
    <name evidence="8" type="ORF">SEA_SUPERPHIKIMAN_13</name>
</gene>
<keyword evidence="2 8" id="KW-0645">Protease</keyword>
<proteinExistence type="predicted"/>
<keyword evidence="1" id="KW-1188">Viral release from host cell</keyword>
<feature type="compositionally biased region" description="Acidic residues" evidence="6">
    <location>
        <begin position="246"/>
        <end position="258"/>
    </location>
</feature>
<evidence type="ECO:0000313" key="8">
    <source>
        <dbReference type="EMBL" id="ATS92856.1"/>
    </source>
</evidence>
<dbReference type="InterPro" id="IPR054613">
    <property type="entry name" value="Peptidase_S78_dom"/>
</dbReference>
<keyword evidence="3" id="KW-0378">Hydrolase</keyword>
<accession>A0A2D2W3T7</accession>
<organism evidence="8 9">
    <name type="scientific">Mycobacterium phage Superphikiman</name>
    <dbReference type="NCBI Taxonomy" id="2041551"/>
    <lineage>
        <taxon>Viruses</taxon>
        <taxon>Duplodnaviria</taxon>
        <taxon>Heunggongvirae</taxon>
        <taxon>Uroviricota</taxon>
        <taxon>Caudoviricetes</taxon>
        <taxon>Omegavirus</taxon>
        <taxon>Omegavirus courthouse</taxon>
    </lineage>
</organism>
<evidence type="ECO:0000256" key="2">
    <source>
        <dbReference type="ARBA" id="ARBA00022670"/>
    </source>
</evidence>
<evidence type="ECO:0000256" key="5">
    <source>
        <dbReference type="ARBA" id="ARBA00023045"/>
    </source>
</evidence>
<feature type="domain" description="Prohead serine protease" evidence="7">
    <location>
        <begin position="26"/>
        <end position="187"/>
    </location>
</feature>
<keyword evidence="4" id="KW-0118">Viral capsid assembly</keyword>